<organism evidence="1 2">
    <name type="scientific">Avena sativa</name>
    <name type="common">Oat</name>
    <dbReference type="NCBI Taxonomy" id="4498"/>
    <lineage>
        <taxon>Eukaryota</taxon>
        <taxon>Viridiplantae</taxon>
        <taxon>Streptophyta</taxon>
        <taxon>Embryophyta</taxon>
        <taxon>Tracheophyta</taxon>
        <taxon>Spermatophyta</taxon>
        <taxon>Magnoliopsida</taxon>
        <taxon>Liliopsida</taxon>
        <taxon>Poales</taxon>
        <taxon>Poaceae</taxon>
        <taxon>BOP clade</taxon>
        <taxon>Pooideae</taxon>
        <taxon>Poodae</taxon>
        <taxon>Poeae</taxon>
        <taxon>Poeae Chloroplast Group 1 (Aveneae type)</taxon>
        <taxon>Aveninae</taxon>
        <taxon>Avena</taxon>
    </lineage>
</organism>
<proteinExistence type="predicted"/>
<evidence type="ECO:0000313" key="2">
    <source>
        <dbReference type="Proteomes" id="UP001732700"/>
    </source>
</evidence>
<evidence type="ECO:0000313" key="1">
    <source>
        <dbReference type="EnsemblPlants" id="AVESA.00010b.r2.6AG1072490.1.CDS"/>
    </source>
</evidence>
<accession>A0ACD5Z1H8</accession>
<protein>
    <submittedName>
        <fullName evidence="1">Uncharacterized protein</fullName>
    </submittedName>
</protein>
<reference evidence="1" key="2">
    <citation type="submission" date="2025-09" db="UniProtKB">
        <authorList>
            <consortium name="EnsemblPlants"/>
        </authorList>
    </citation>
    <scope>IDENTIFICATION</scope>
</reference>
<dbReference type="EnsemblPlants" id="AVESA.00010b.r2.6AG1072490.1">
    <property type="protein sequence ID" value="AVESA.00010b.r2.6AG1072490.1.CDS"/>
    <property type="gene ID" value="AVESA.00010b.r2.6AG1072490"/>
</dbReference>
<reference evidence="1" key="1">
    <citation type="submission" date="2021-05" db="EMBL/GenBank/DDBJ databases">
        <authorList>
            <person name="Scholz U."/>
            <person name="Mascher M."/>
            <person name="Fiebig A."/>
        </authorList>
    </citation>
    <scope>NUCLEOTIDE SEQUENCE [LARGE SCALE GENOMIC DNA]</scope>
</reference>
<dbReference type="Proteomes" id="UP001732700">
    <property type="component" value="Chromosome 6A"/>
</dbReference>
<sequence length="435" mass="49186">MDRPSSITPRDLECMLCDETSEPKALPLSLLYEITNGFSDEQKIGSGGFAVVYKGMLENMIVAVKRMSNTYMYEKEFQREVECLMIAKHKNVVRFLGYCADTQGTMARHERKFIMADVQHRLLCFEYLRKGSLHDYITDASCGLQWRDRFQIIKGICQGLHYLHQKNIVHFDLKPGNILLDDNLVPKISDFGVSRLFDKMESRVITKILGTFGYLAPESFNHSGITDKHSYRLDIYSLGVVITEILTGEKGYHAVDDVVESWSRKLEKSQSDVHLKQVRVCAEIGIECIDSNPAKRPDTQHIINILNEYIETDVITSEQVEDALNELNQNSCNASSATTSACVPAAKSMGSVAPALVLEREVVESGLSLPPPVAMVASAEYLECAEDSDDDDLDATWNAIMMIEEKRRQRVSGGELHKRSEDFIRKIWHSFGRQQ</sequence>
<keyword evidence="2" id="KW-1185">Reference proteome</keyword>
<name>A0ACD5Z1H8_AVESA</name>